<dbReference type="AlphaFoldDB" id="A0AAV2DW52"/>
<dbReference type="EMBL" id="OZ034816">
    <property type="protein sequence ID" value="CAL1377699.1"/>
    <property type="molecule type" value="Genomic_DNA"/>
</dbReference>
<proteinExistence type="predicted"/>
<name>A0AAV2DW52_9ROSI</name>
<protein>
    <submittedName>
        <fullName evidence="1">Uncharacterized protein</fullName>
    </submittedName>
</protein>
<gene>
    <name evidence="1" type="ORF">LTRI10_LOCUS19330</name>
</gene>
<accession>A0AAV2DW52</accession>
<organism evidence="1 2">
    <name type="scientific">Linum trigynum</name>
    <dbReference type="NCBI Taxonomy" id="586398"/>
    <lineage>
        <taxon>Eukaryota</taxon>
        <taxon>Viridiplantae</taxon>
        <taxon>Streptophyta</taxon>
        <taxon>Embryophyta</taxon>
        <taxon>Tracheophyta</taxon>
        <taxon>Spermatophyta</taxon>
        <taxon>Magnoliopsida</taxon>
        <taxon>eudicotyledons</taxon>
        <taxon>Gunneridae</taxon>
        <taxon>Pentapetalae</taxon>
        <taxon>rosids</taxon>
        <taxon>fabids</taxon>
        <taxon>Malpighiales</taxon>
        <taxon>Linaceae</taxon>
        <taxon>Linum</taxon>
    </lineage>
</organism>
<reference evidence="1 2" key="1">
    <citation type="submission" date="2024-04" db="EMBL/GenBank/DDBJ databases">
        <authorList>
            <person name="Fracassetti M."/>
        </authorList>
    </citation>
    <scope>NUCLEOTIDE SEQUENCE [LARGE SCALE GENOMIC DNA]</scope>
</reference>
<keyword evidence="2" id="KW-1185">Reference proteome</keyword>
<evidence type="ECO:0000313" key="2">
    <source>
        <dbReference type="Proteomes" id="UP001497516"/>
    </source>
</evidence>
<sequence length="71" mass="7416">MGLRGGRGKGRGEVVKRGHWGRGFGGGNLLVEVGIGGAEVDGVVMAARVGKWSLGWKGAGLEERDQWAKAQ</sequence>
<evidence type="ECO:0000313" key="1">
    <source>
        <dbReference type="EMBL" id="CAL1377699.1"/>
    </source>
</evidence>
<dbReference type="Proteomes" id="UP001497516">
    <property type="component" value="Chromosome 3"/>
</dbReference>